<dbReference type="AlphaFoldDB" id="A0A0S2K3S7"/>
<dbReference type="KEGG" id="pphe:PP2015_2112"/>
<keyword evidence="1" id="KW-1133">Transmembrane helix</keyword>
<dbReference type="Proteomes" id="UP000061457">
    <property type="component" value="Chromosome I"/>
</dbReference>
<feature type="domain" description="Histidine kinase/HSP90-like ATPase" evidence="2">
    <location>
        <begin position="282"/>
        <end position="372"/>
    </location>
</feature>
<evidence type="ECO:0000313" key="4">
    <source>
        <dbReference type="EMBL" id="ALO42610.1"/>
    </source>
</evidence>
<protein>
    <submittedName>
        <fullName evidence="4">Signal transduction histidine kinase LytS</fullName>
    </submittedName>
</protein>
<feature type="transmembrane region" description="Helical" evidence="1">
    <location>
        <begin position="97"/>
        <end position="117"/>
    </location>
</feature>
<dbReference type="InterPro" id="IPR050640">
    <property type="entry name" value="Bact_2-comp_sensor_kinase"/>
</dbReference>
<keyword evidence="1" id="KW-0812">Transmembrane</keyword>
<keyword evidence="5" id="KW-1185">Reference proteome</keyword>
<dbReference type="STRING" id="161398.PP2015_2112"/>
<dbReference type="Pfam" id="PF06580">
    <property type="entry name" value="His_kinase"/>
    <property type="match status" value="1"/>
</dbReference>
<dbReference type="InterPro" id="IPR003594">
    <property type="entry name" value="HATPase_dom"/>
</dbReference>
<accession>A0A0S2K3S7</accession>
<dbReference type="SUPFAM" id="SSF55874">
    <property type="entry name" value="ATPase domain of HSP90 chaperone/DNA topoisomerase II/histidine kinase"/>
    <property type="match status" value="1"/>
</dbReference>
<dbReference type="Pfam" id="PF02518">
    <property type="entry name" value="HATPase_c"/>
    <property type="match status" value="1"/>
</dbReference>
<feature type="domain" description="Signal transduction histidine kinase internal region" evidence="3">
    <location>
        <begin position="181"/>
        <end position="261"/>
    </location>
</feature>
<feature type="transmembrane region" description="Helical" evidence="1">
    <location>
        <begin position="29"/>
        <end position="49"/>
    </location>
</feature>
<name>A0A0S2K3S7_9GAMM</name>
<dbReference type="PATRIC" id="fig|161398.10.peg.2148"/>
<evidence type="ECO:0000259" key="3">
    <source>
        <dbReference type="Pfam" id="PF06580"/>
    </source>
</evidence>
<dbReference type="InterPro" id="IPR010559">
    <property type="entry name" value="Sig_transdc_His_kin_internal"/>
</dbReference>
<sequence>MNVFNKAHLKENSPLELESSAFKRLSKQFWSLQIGGWLGYMLVVFIAIIRPQFDSPDFNLIGQIINLVVETLSGFCLSLLQWLFIQRVIHNTLKQTLILSFTSAAVLGLVYNIIKLGSYKVIVHSQQWNEAWNMLEFGGWLLFSLATMFVWTSIFFIMFYNSKLQREHEQLLRAQTLAKDAQLEMMRYQLNPHFMFNTMNAISTLILKEENDKASEMLDKLCGFFRYSLEATKQSKSTLKDELDLLGLYLSIEKVRFGKRLKVNFAVDKDVMNCVLPNMLCQPIIENAVKYAVEPSKDGAEITFKAYKSNESLIIKIMDTGQAVKELKRKGFGIGLQNTRSRLEVMFNGECEVILTPNQERGNTVTMTMPYEVNND</sequence>
<dbReference type="PANTHER" id="PTHR34220:SF7">
    <property type="entry name" value="SENSOR HISTIDINE KINASE YPDA"/>
    <property type="match status" value="1"/>
</dbReference>
<feature type="transmembrane region" description="Helical" evidence="1">
    <location>
        <begin position="61"/>
        <end position="85"/>
    </location>
</feature>
<keyword evidence="4" id="KW-0418">Kinase</keyword>
<keyword evidence="1" id="KW-0472">Membrane</keyword>
<evidence type="ECO:0000256" key="1">
    <source>
        <dbReference type="SAM" id="Phobius"/>
    </source>
</evidence>
<gene>
    <name evidence="4" type="ORF">PP2015_2112</name>
</gene>
<dbReference type="Gene3D" id="3.30.565.10">
    <property type="entry name" value="Histidine kinase-like ATPase, C-terminal domain"/>
    <property type="match status" value="1"/>
</dbReference>
<evidence type="ECO:0000313" key="5">
    <source>
        <dbReference type="Proteomes" id="UP000061457"/>
    </source>
</evidence>
<keyword evidence="4" id="KW-0808">Transferase</keyword>
<organism evidence="4 5">
    <name type="scientific">Pseudoalteromonas phenolica</name>
    <dbReference type="NCBI Taxonomy" id="161398"/>
    <lineage>
        <taxon>Bacteria</taxon>
        <taxon>Pseudomonadati</taxon>
        <taxon>Pseudomonadota</taxon>
        <taxon>Gammaproteobacteria</taxon>
        <taxon>Alteromonadales</taxon>
        <taxon>Pseudoalteromonadaceae</taxon>
        <taxon>Pseudoalteromonas</taxon>
    </lineage>
</organism>
<reference evidence="4 5" key="1">
    <citation type="submission" date="2015-11" db="EMBL/GenBank/DDBJ databases">
        <authorList>
            <person name="Zhang Y."/>
            <person name="Guo Z."/>
        </authorList>
    </citation>
    <scope>NUCLEOTIDE SEQUENCE [LARGE SCALE GENOMIC DNA]</scope>
    <source>
        <strain evidence="4 5">KCTC 12086</strain>
    </source>
</reference>
<dbReference type="EMBL" id="CP013187">
    <property type="protein sequence ID" value="ALO42610.1"/>
    <property type="molecule type" value="Genomic_DNA"/>
</dbReference>
<dbReference type="GO" id="GO:0016020">
    <property type="term" value="C:membrane"/>
    <property type="evidence" value="ECO:0007669"/>
    <property type="project" value="InterPro"/>
</dbReference>
<proteinExistence type="predicted"/>
<feature type="transmembrane region" description="Helical" evidence="1">
    <location>
        <begin position="137"/>
        <end position="160"/>
    </location>
</feature>
<dbReference type="PANTHER" id="PTHR34220">
    <property type="entry name" value="SENSOR HISTIDINE KINASE YPDA"/>
    <property type="match status" value="1"/>
</dbReference>
<dbReference type="GO" id="GO:0000155">
    <property type="term" value="F:phosphorelay sensor kinase activity"/>
    <property type="evidence" value="ECO:0007669"/>
    <property type="project" value="InterPro"/>
</dbReference>
<dbReference type="InterPro" id="IPR036890">
    <property type="entry name" value="HATPase_C_sf"/>
</dbReference>
<evidence type="ECO:0000259" key="2">
    <source>
        <dbReference type="Pfam" id="PF02518"/>
    </source>
</evidence>
<dbReference type="RefSeq" id="WP_058030292.1">
    <property type="nucleotide sequence ID" value="NZ_CP013187.1"/>
</dbReference>